<dbReference type="NCBIfam" id="TIGR01724">
    <property type="entry name" value="hmd_rel"/>
    <property type="match status" value="1"/>
</dbReference>
<keyword evidence="6" id="KW-1185">Reference proteome</keyword>
<dbReference type="InterPro" id="IPR038182">
    <property type="entry name" value="HMD_C_sf"/>
</dbReference>
<organism evidence="5 6">
    <name type="scientific">Methanofervidicoccus abyssi</name>
    <dbReference type="NCBI Taxonomy" id="2082189"/>
    <lineage>
        <taxon>Archaea</taxon>
        <taxon>Methanobacteriati</taxon>
        <taxon>Methanobacteriota</taxon>
        <taxon>Methanomada group</taxon>
        <taxon>Methanococci</taxon>
        <taxon>Methanococcales</taxon>
        <taxon>Methanofervidicoccus</taxon>
    </lineage>
</organism>
<name>A0A401HP92_9EURY</name>
<dbReference type="NCBIfam" id="NF009208">
    <property type="entry name" value="PRK12557.1"/>
    <property type="match status" value="1"/>
</dbReference>
<evidence type="ECO:0000259" key="4">
    <source>
        <dbReference type="Pfam" id="PF22616"/>
    </source>
</evidence>
<feature type="domain" description="5,10-methenyltetrahydromethanopterin hydrogenase N-terminal" evidence="4">
    <location>
        <begin position="63"/>
        <end position="150"/>
    </location>
</feature>
<accession>A0A401HP92</accession>
<comment type="caution">
    <text evidence="5">The sequence shown here is derived from an EMBL/GenBank/DDBJ whole genome shotgun (WGS) entry which is preliminary data.</text>
</comment>
<dbReference type="SUPFAM" id="SSF51735">
    <property type="entry name" value="NAD(P)-binding Rossmann-fold domains"/>
    <property type="match status" value="1"/>
</dbReference>
<evidence type="ECO:0000256" key="1">
    <source>
        <dbReference type="ARBA" id="ARBA00008890"/>
    </source>
</evidence>
<dbReference type="RefSeq" id="WP_131006863.1">
    <property type="nucleotide sequence ID" value="NZ_BFAX01000002.1"/>
</dbReference>
<evidence type="ECO:0000256" key="2">
    <source>
        <dbReference type="ARBA" id="ARBA00023002"/>
    </source>
</evidence>
<protein>
    <submittedName>
        <fullName evidence="5">Uncharacterized protein</fullName>
    </submittedName>
</protein>
<reference evidence="5 6" key="1">
    <citation type="journal article" date="2019" name="Int. J. Syst. Evol. Microbiol.">
        <title>Methanofervidicoccus abyssi gen. nov., sp. nov., a hydrogenotrophic methanogen, isolated from a hydrothermal vent chimney in the Mid-Cayman Spreading Center, the Caribbean Sea.</title>
        <authorList>
            <person name="Sakai S."/>
            <person name="Takaki Y."/>
            <person name="Miyazaki M."/>
            <person name="Ogawara M."/>
            <person name="Yanagawa K."/>
            <person name="Miyazaki J."/>
            <person name="Takai K."/>
        </authorList>
    </citation>
    <scope>NUCLEOTIDE SEQUENCE [LARGE SCALE GENOMIC DNA]</scope>
    <source>
        <strain evidence="5 6">HHB</strain>
    </source>
</reference>
<dbReference type="OrthoDB" id="70340at2157"/>
<feature type="domain" description="H2-forming N5,N10-methylenetetrahydromethanopterin dehydrogenase C-terminal" evidence="3">
    <location>
        <begin position="194"/>
        <end position="288"/>
    </location>
</feature>
<dbReference type="Proteomes" id="UP000290527">
    <property type="component" value="Unassembled WGS sequence"/>
</dbReference>
<gene>
    <name evidence="5" type="ORF">MHHB_P0293</name>
</gene>
<dbReference type="PIRSF" id="PIRSF500166">
    <property type="entry name" value="HMDII_III"/>
    <property type="match status" value="1"/>
</dbReference>
<evidence type="ECO:0000259" key="3">
    <source>
        <dbReference type="Pfam" id="PF03201"/>
    </source>
</evidence>
<evidence type="ECO:0000313" key="5">
    <source>
        <dbReference type="EMBL" id="GBF36068.1"/>
    </source>
</evidence>
<dbReference type="SUPFAM" id="SSF48179">
    <property type="entry name" value="6-phosphogluconate dehydrogenase C-terminal domain-like"/>
    <property type="match status" value="1"/>
</dbReference>
<sequence length="341" mass="37413">MKISVYGAGNQDLYVNKLKLPQLFGGEPPYGGSRMAMEFAEVGHDVVLAEPNRDVLSEDMWKKVEDSGVKVTNNDMEAAKHGELHILFTPFGCYTGNIAKSIIPYLPRDAVILTTCTTTPVVLYSCLRYELRERKDIGITSMHPAAVPGTPQHDHYVIGGTSLDGKDYLTEEQLRKCIQLVESVNKKAYVVPIDVVPTVSDMGALVTAIALAGILEYYTVGRRVINAPKKMIEQQIVRTLHTLASLVETSGVYGLLKALNLELVIKSASSMHLLKEQKGLESALDILKNLDEEIIEKSKNAEINPTTLVASQALVKELKALIGGKAAEGAIERCMKKLFME</sequence>
<dbReference type="PIRSF" id="PIRSF016158">
    <property type="entry name" value="HMD"/>
    <property type="match status" value="1"/>
</dbReference>
<dbReference type="Pfam" id="PF22616">
    <property type="entry name" value="HMD_N"/>
    <property type="match status" value="1"/>
</dbReference>
<dbReference type="AlphaFoldDB" id="A0A401HP92"/>
<comment type="similarity">
    <text evidence="1">Belongs to the HMD family.</text>
</comment>
<evidence type="ECO:0000313" key="6">
    <source>
        <dbReference type="Proteomes" id="UP000290527"/>
    </source>
</evidence>
<keyword evidence="2" id="KW-0560">Oxidoreductase</keyword>
<dbReference type="Pfam" id="PF03201">
    <property type="entry name" value="HMD"/>
    <property type="match status" value="1"/>
</dbReference>
<dbReference type="EMBL" id="BFAX01000002">
    <property type="protein sequence ID" value="GBF36068.1"/>
    <property type="molecule type" value="Genomic_DNA"/>
</dbReference>
<proteinExistence type="inferred from homology"/>
<dbReference type="InterPro" id="IPR024190">
    <property type="entry name" value="METHMP_Hmd"/>
</dbReference>
<dbReference type="Gene3D" id="3.40.50.720">
    <property type="entry name" value="NAD(P)-binding Rossmann-like Domain"/>
    <property type="match status" value="1"/>
</dbReference>
<dbReference type="InterPro" id="IPR010063">
    <property type="entry name" value="HMDII/III"/>
</dbReference>
<dbReference type="GO" id="GO:0016491">
    <property type="term" value="F:oxidoreductase activity"/>
    <property type="evidence" value="ECO:0007669"/>
    <property type="project" value="UniProtKB-KW"/>
</dbReference>
<dbReference type="Gene3D" id="1.20.120.1300">
    <property type="entry name" value="Hmd, C-terminal helical subdomain"/>
    <property type="match status" value="1"/>
</dbReference>
<dbReference type="InterPro" id="IPR008927">
    <property type="entry name" value="6-PGluconate_DH-like_C_sf"/>
</dbReference>
<dbReference type="InterPro" id="IPR004889">
    <property type="entry name" value="HMD_C"/>
</dbReference>
<dbReference type="InterPro" id="IPR055205">
    <property type="entry name" value="HMD_N"/>
</dbReference>
<dbReference type="InterPro" id="IPR036291">
    <property type="entry name" value="NAD(P)-bd_dom_sf"/>
</dbReference>